<dbReference type="CDD" id="cd06170">
    <property type="entry name" value="LuxR_C_like"/>
    <property type="match status" value="1"/>
</dbReference>
<dbReference type="Gene3D" id="1.10.10.10">
    <property type="entry name" value="Winged helix-like DNA-binding domain superfamily/Winged helix DNA-binding domain"/>
    <property type="match status" value="1"/>
</dbReference>
<evidence type="ECO:0000259" key="2">
    <source>
        <dbReference type="PROSITE" id="PS50043"/>
    </source>
</evidence>
<dbReference type="GO" id="GO:0006355">
    <property type="term" value="P:regulation of DNA-templated transcription"/>
    <property type="evidence" value="ECO:0007669"/>
    <property type="project" value="InterPro"/>
</dbReference>
<dbReference type="Pfam" id="PF00196">
    <property type="entry name" value="GerE"/>
    <property type="match status" value="1"/>
</dbReference>
<dbReference type="InterPro" id="IPR000792">
    <property type="entry name" value="Tscrpt_reg_LuxR_C"/>
</dbReference>
<dbReference type="EMBL" id="AASZRA010000080">
    <property type="protein sequence ID" value="EFI6955471.1"/>
    <property type="molecule type" value="Genomic_DNA"/>
</dbReference>
<dbReference type="RefSeq" id="WP_077884164.1">
    <property type="nucleotide sequence ID" value="NZ_CP012497.1"/>
</dbReference>
<accession>A0AAI9BBN3</accession>
<dbReference type="InterPro" id="IPR036388">
    <property type="entry name" value="WH-like_DNA-bd_sf"/>
</dbReference>
<proteinExistence type="predicted"/>
<dbReference type="InterPro" id="IPR016032">
    <property type="entry name" value="Sig_transdc_resp-reg_C-effctor"/>
</dbReference>
<organism evidence="3 4">
    <name type="scientific">Escherichia coli</name>
    <dbReference type="NCBI Taxonomy" id="562"/>
    <lineage>
        <taxon>Bacteria</taxon>
        <taxon>Pseudomonadati</taxon>
        <taxon>Pseudomonadota</taxon>
        <taxon>Gammaproteobacteria</taxon>
        <taxon>Enterobacterales</taxon>
        <taxon>Enterobacteriaceae</taxon>
        <taxon>Escherichia</taxon>
    </lineage>
</organism>
<evidence type="ECO:0000313" key="4">
    <source>
        <dbReference type="Proteomes" id="UP000775646"/>
    </source>
</evidence>
<gene>
    <name evidence="3" type="ORF">BCB93_005257</name>
</gene>
<dbReference type="PROSITE" id="PS50043">
    <property type="entry name" value="HTH_LUXR_2"/>
    <property type="match status" value="1"/>
</dbReference>
<dbReference type="SUPFAM" id="SSF46894">
    <property type="entry name" value="C-terminal effector domain of the bipartite response regulators"/>
    <property type="match status" value="1"/>
</dbReference>
<dbReference type="GO" id="GO:0003677">
    <property type="term" value="F:DNA binding"/>
    <property type="evidence" value="ECO:0007669"/>
    <property type="project" value="UniProtKB-KW"/>
</dbReference>
<dbReference type="SMART" id="SM00421">
    <property type="entry name" value="HTH_LUXR"/>
    <property type="match status" value="1"/>
</dbReference>
<comment type="caution">
    <text evidence="3">The sequence shown here is derived from an EMBL/GenBank/DDBJ whole genome shotgun (WGS) entry which is preliminary data.</text>
</comment>
<dbReference type="PRINTS" id="PR00038">
    <property type="entry name" value="HTHLUXR"/>
</dbReference>
<feature type="domain" description="HTH luxR-type" evidence="2">
    <location>
        <begin position="22"/>
        <end position="88"/>
    </location>
</feature>
<dbReference type="AlphaFoldDB" id="A0AAI9BBN3"/>
<keyword evidence="1" id="KW-0238">DNA-binding</keyword>
<evidence type="ECO:0000313" key="3">
    <source>
        <dbReference type="EMBL" id="EFI6955471.1"/>
    </source>
</evidence>
<sequence length="114" mass="13322">MNNKKETCYIKAHIERHDITVHVWISASLTEAECSVLELLLKGYNITQISKSRFRSIKTVSFQKYKIYKKLGIHNDITFWVDISLSPYVRIKFSGKDSTFKKCILPCPNYISMQ</sequence>
<dbReference type="Proteomes" id="UP000775646">
    <property type="component" value="Unassembled WGS sequence"/>
</dbReference>
<evidence type="ECO:0000256" key="1">
    <source>
        <dbReference type="ARBA" id="ARBA00023125"/>
    </source>
</evidence>
<reference evidence="3" key="1">
    <citation type="submission" date="2020-02" db="EMBL/GenBank/DDBJ databases">
        <authorList>
            <consortium name="GenomeTrakr network: Whole genome sequencing for foodborne pathogen traceback"/>
        </authorList>
    </citation>
    <scope>NUCLEOTIDE SEQUENCE</scope>
    <source>
        <strain evidence="3">CFSAN046653</strain>
    </source>
</reference>
<protein>
    <submittedName>
        <fullName evidence="3">Helix-turn-helix transcriptional regulator</fullName>
    </submittedName>
</protein>
<name>A0AAI9BBN3_ECOLX</name>